<name>U6LSL3_9EIME</name>
<evidence type="ECO:0000256" key="13">
    <source>
        <dbReference type="ARBA" id="ARBA00023098"/>
    </source>
</evidence>
<keyword evidence="16" id="KW-0594">Phospholipid biosynthesis</keyword>
<dbReference type="OrthoDB" id="341477at2759"/>
<feature type="region of interest" description="Disordered" evidence="19">
    <location>
        <begin position="411"/>
        <end position="430"/>
    </location>
</feature>
<accession>U6LSL3</accession>
<evidence type="ECO:0000313" key="20">
    <source>
        <dbReference type="EMBL" id="CDJ52258.1"/>
    </source>
</evidence>
<evidence type="ECO:0000256" key="4">
    <source>
        <dbReference type="ARBA" id="ARBA00005189"/>
    </source>
</evidence>
<evidence type="ECO:0000256" key="3">
    <source>
        <dbReference type="ARBA" id="ARBA00005119"/>
    </source>
</evidence>
<keyword evidence="12" id="KW-0460">Magnesium</keyword>
<keyword evidence="21" id="KW-1185">Reference proteome</keyword>
<reference evidence="20" key="2">
    <citation type="submission" date="2013-10" db="EMBL/GenBank/DDBJ databases">
        <authorList>
            <person name="Aslett M."/>
        </authorList>
    </citation>
    <scope>NUCLEOTIDE SEQUENCE [LARGE SCALE GENOMIC DNA]</scope>
    <source>
        <strain evidence="20">Houghton</strain>
    </source>
</reference>
<keyword evidence="10" id="KW-0548">Nucleotidyltransferase</keyword>
<proteinExistence type="inferred from homology"/>
<evidence type="ECO:0000256" key="19">
    <source>
        <dbReference type="SAM" id="MobiDB-lite"/>
    </source>
</evidence>
<evidence type="ECO:0000256" key="2">
    <source>
        <dbReference type="ARBA" id="ARBA00004443"/>
    </source>
</evidence>
<evidence type="ECO:0000256" key="15">
    <source>
        <dbReference type="ARBA" id="ARBA00023136"/>
    </source>
</evidence>
<comment type="similarity">
    <text evidence="5">Belongs to the TAM41 family.</text>
</comment>
<evidence type="ECO:0000256" key="17">
    <source>
        <dbReference type="ARBA" id="ARBA00023264"/>
    </source>
</evidence>
<dbReference type="Proteomes" id="UP000030750">
    <property type="component" value="Unassembled WGS sequence"/>
</dbReference>
<dbReference type="InterPro" id="IPR015222">
    <property type="entry name" value="Tam41"/>
</dbReference>
<dbReference type="GO" id="GO:0005743">
    <property type="term" value="C:mitochondrial inner membrane"/>
    <property type="evidence" value="ECO:0007669"/>
    <property type="project" value="UniProtKB-SubCell"/>
</dbReference>
<dbReference type="VEuPathDB" id="ToxoDB:EBH_0003320"/>
<feature type="compositionally biased region" description="Low complexity" evidence="19">
    <location>
        <begin position="71"/>
        <end position="81"/>
    </location>
</feature>
<dbReference type="EC" id="2.7.7.41" evidence="6"/>
<dbReference type="UniPathway" id="UPA00557">
    <property type="reaction ID" value="UER00614"/>
</dbReference>
<protein>
    <recommendedName>
        <fullName evidence="7">Phosphatidate cytidylyltransferase, mitochondrial</fullName>
        <ecNumber evidence="6">2.7.7.41</ecNumber>
    </recommendedName>
    <alternativeName>
        <fullName evidence="18">CDP-diacylglycerol synthase</fullName>
    </alternativeName>
</protein>
<evidence type="ECO:0000256" key="12">
    <source>
        <dbReference type="ARBA" id="ARBA00022842"/>
    </source>
</evidence>
<evidence type="ECO:0000313" key="21">
    <source>
        <dbReference type="Proteomes" id="UP000030750"/>
    </source>
</evidence>
<keyword evidence="9" id="KW-0808">Transferase</keyword>
<sequence>MAAAGSSSHGGPPNEHNTNTFSCLPFSLDLPPVECCICYGSSFFHQLQSVGKSLTSPKGFPLRPAGASLEQQQRQQRQQQQSDGAGGAPPSAHAEEPPSRGPPMGDLLLLVPEEGLQEWHELNIRKNLHHYSSFFGFLSYLGGPRTAAKGALQLTRASGVNIFFNCRVPTGRDSPKLCKYGVATTEFVLEDLRHWTCMYTAGRMQKPVSINWCGDTRRRDEFASALSINRRNALRLALLLLPEAATLECLLKQIVSLSYTGDFRVLFAEDPNKAQAIVNGQGAALCSIYLPLLLEIPSVHLEVEGGTLGTQGARGSGGPLSTQGTFGTGGGPLLEKAFNRARSPRGPHDRGEKFCHLGCELASIRVRQDRSPEALSALYNPLPLSIRQRAEAVLHHPLRRYSGFFSGTIQGPPATTCTPRGPPGGAPAGPPPARALRLGLQQLVFGPTLKCSLKNAVSAGFGASVLYSLHKLGKRLGLR</sequence>
<gene>
    <name evidence="20" type="ORF">EBH_0003320</name>
</gene>
<evidence type="ECO:0000256" key="7">
    <source>
        <dbReference type="ARBA" id="ARBA00018337"/>
    </source>
</evidence>
<comment type="subcellular location">
    <subcellularLocation>
        <location evidence="2">Mitochondrion inner membrane</location>
        <topology evidence="2">Peripheral membrane protein</topology>
        <orientation evidence="2">Matrix side</orientation>
    </subcellularLocation>
</comment>
<evidence type="ECO:0000256" key="18">
    <source>
        <dbReference type="ARBA" id="ARBA00029893"/>
    </source>
</evidence>
<comment type="cofactor">
    <cofactor evidence="1">
        <name>Mg(2+)</name>
        <dbReference type="ChEBI" id="CHEBI:18420"/>
    </cofactor>
</comment>
<dbReference type="PANTHER" id="PTHR13619">
    <property type="entry name" value="PHOSPHATIDATE CYTIDYLYLTRANSFERASE, MITOCHONDRIAL"/>
    <property type="match status" value="1"/>
</dbReference>
<evidence type="ECO:0000256" key="14">
    <source>
        <dbReference type="ARBA" id="ARBA00023128"/>
    </source>
</evidence>
<evidence type="ECO:0000256" key="16">
    <source>
        <dbReference type="ARBA" id="ARBA00023209"/>
    </source>
</evidence>
<keyword evidence="8" id="KW-0444">Lipid biosynthesis</keyword>
<evidence type="ECO:0000256" key="10">
    <source>
        <dbReference type="ARBA" id="ARBA00022695"/>
    </source>
</evidence>
<evidence type="ECO:0000256" key="8">
    <source>
        <dbReference type="ARBA" id="ARBA00022516"/>
    </source>
</evidence>
<evidence type="ECO:0000256" key="1">
    <source>
        <dbReference type="ARBA" id="ARBA00001946"/>
    </source>
</evidence>
<keyword evidence="13" id="KW-0443">Lipid metabolism</keyword>
<dbReference type="GO" id="GO:0032049">
    <property type="term" value="P:cardiolipin biosynthetic process"/>
    <property type="evidence" value="ECO:0007669"/>
    <property type="project" value="InterPro"/>
</dbReference>
<evidence type="ECO:0000256" key="5">
    <source>
        <dbReference type="ARBA" id="ARBA00005458"/>
    </source>
</evidence>
<evidence type="ECO:0000256" key="11">
    <source>
        <dbReference type="ARBA" id="ARBA00022792"/>
    </source>
</evidence>
<dbReference type="AlphaFoldDB" id="U6LSL3"/>
<dbReference type="GO" id="GO:0004605">
    <property type="term" value="F:phosphatidate cytidylyltransferase activity"/>
    <property type="evidence" value="ECO:0007669"/>
    <property type="project" value="UniProtKB-EC"/>
</dbReference>
<feature type="region of interest" description="Disordered" evidence="19">
    <location>
        <begin position="55"/>
        <end position="107"/>
    </location>
</feature>
<dbReference type="EMBL" id="HG713099">
    <property type="protein sequence ID" value="CDJ52258.1"/>
    <property type="molecule type" value="Genomic_DNA"/>
</dbReference>
<comment type="pathway">
    <text evidence="4">Lipid metabolism.</text>
</comment>
<organism evidence="20 21">
    <name type="scientific">Eimeria brunetti</name>
    <dbReference type="NCBI Taxonomy" id="51314"/>
    <lineage>
        <taxon>Eukaryota</taxon>
        <taxon>Sar</taxon>
        <taxon>Alveolata</taxon>
        <taxon>Apicomplexa</taxon>
        <taxon>Conoidasida</taxon>
        <taxon>Coccidia</taxon>
        <taxon>Eucoccidiorida</taxon>
        <taxon>Eimeriorina</taxon>
        <taxon>Eimeriidae</taxon>
        <taxon>Eimeria</taxon>
    </lineage>
</organism>
<keyword evidence="15" id="KW-0472">Membrane</keyword>
<reference evidence="20" key="1">
    <citation type="submission" date="2013-10" db="EMBL/GenBank/DDBJ databases">
        <title>Genomic analysis of the causative agents of coccidiosis in chickens.</title>
        <authorList>
            <person name="Reid A.J."/>
            <person name="Blake D."/>
            <person name="Billington K."/>
            <person name="Browne H."/>
            <person name="Dunn M."/>
            <person name="Hung S."/>
            <person name="Kawahara F."/>
            <person name="Miranda-Saavedra D."/>
            <person name="Mourier T."/>
            <person name="Nagra H."/>
            <person name="Otto T.D."/>
            <person name="Rawlings N."/>
            <person name="Sanchez A."/>
            <person name="Sanders M."/>
            <person name="Subramaniam C."/>
            <person name="Tay Y."/>
            <person name="Dear P."/>
            <person name="Doerig C."/>
            <person name="Gruber A."/>
            <person name="Parkinson J."/>
            <person name="Shirley M."/>
            <person name="Wan K.L."/>
            <person name="Berriman M."/>
            <person name="Tomley F."/>
            <person name="Pain A."/>
        </authorList>
    </citation>
    <scope>NUCLEOTIDE SEQUENCE [LARGE SCALE GENOMIC DNA]</scope>
    <source>
        <strain evidence="20">Houghton</strain>
    </source>
</reference>
<feature type="compositionally biased region" description="Pro residues" evidence="19">
    <location>
        <begin position="420"/>
        <end position="430"/>
    </location>
</feature>
<evidence type="ECO:0000256" key="9">
    <source>
        <dbReference type="ARBA" id="ARBA00022679"/>
    </source>
</evidence>
<keyword evidence="17" id="KW-1208">Phospholipid metabolism</keyword>
<keyword evidence="14" id="KW-0496">Mitochondrion</keyword>
<dbReference type="Pfam" id="PF09139">
    <property type="entry name" value="Tam41_Mmp37"/>
    <property type="match status" value="1"/>
</dbReference>
<keyword evidence="11" id="KW-0999">Mitochondrion inner membrane</keyword>
<evidence type="ECO:0000256" key="6">
    <source>
        <dbReference type="ARBA" id="ARBA00012487"/>
    </source>
</evidence>
<dbReference type="PANTHER" id="PTHR13619:SF0">
    <property type="entry name" value="PHOSPHATIDATE CYTIDYLYLTRANSFERASE, MITOCHONDRIAL"/>
    <property type="match status" value="1"/>
</dbReference>
<comment type="pathway">
    <text evidence="3">Phospholipid metabolism; CDP-diacylglycerol biosynthesis; CDP-diacylglycerol from sn-glycerol 3-phosphate: step 3/3.</text>
</comment>
<dbReference type="GO" id="GO:0016024">
    <property type="term" value="P:CDP-diacylglycerol biosynthetic process"/>
    <property type="evidence" value="ECO:0007669"/>
    <property type="project" value="UniProtKB-UniPathway"/>
</dbReference>